<dbReference type="RefSeq" id="WP_131777176.1">
    <property type="nucleotide sequence ID" value="NZ_BMOB01000009.1"/>
</dbReference>
<reference evidence="2" key="1">
    <citation type="journal article" date="2014" name="Int. J. Syst. Evol. Microbiol.">
        <title>Complete genome sequence of Corynebacterium casei LMG S-19264T (=DSM 44701T), isolated from a smear-ripened cheese.</title>
        <authorList>
            <consortium name="US DOE Joint Genome Institute (JGI-PGF)"/>
            <person name="Walter F."/>
            <person name="Albersmeier A."/>
            <person name="Kalinowski J."/>
            <person name="Ruckert C."/>
        </authorList>
    </citation>
    <scope>NUCLEOTIDE SEQUENCE</scope>
    <source>
        <strain evidence="2">JCM 13919</strain>
    </source>
</reference>
<reference evidence="2" key="2">
    <citation type="submission" date="2020-09" db="EMBL/GenBank/DDBJ databases">
        <authorList>
            <person name="Sun Q."/>
            <person name="Ohkuma M."/>
        </authorList>
    </citation>
    <scope>NUCLEOTIDE SEQUENCE</scope>
    <source>
        <strain evidence="2">JCM 13919</strain>
    </source>
</reference>
<proteinExistence type="predicted"/>
<keyword evidence="3" id="KW-1185">Reference proteome</keyword>
<keyword evidence="1" id="KW-0472">Membrane</keyword>
<protein>
    <recommendedName>
        <fullName evidence="4">Transmembrane protein</fullName>
    </recommendedName>
</protein>
<sequence length="203" mass="22745">MNGKNRTQQLQIQLKEDLLNIKSIKLDTSGVSDFYKPLIGVFCKYFFILSLINLVVVYGLALNGAIYLRDISHLTRDILIPNTLFALVAVMVLSQFYAFKSLAHGKIKSLDYIQGVINTFELIFFGLYVVVYTLCLQSEGDINGTIMGASITTFVITALLMVLVVTLESQRVGLPVITKLISQLNDKRKQDSFLPPQDDNDRS</sequence>
<organism evidence="2 3">
    <name type="scientific">Legionella impletisoli</name>
    <dbReference type="NCBI Taxonomy" id="343510"/>
    <lineage>
        <taxon>Bacteria</taxon>
        <taxon>Pseudomonadati</taxon>
        <taxon>Pseudomonadota</taxon>
        <taxon>Gammaproteobacteria</taxon>
        <taxon>Legionellales</taxon>
        <taxon>Legionellaceae</taxon>
        <taxon>Legionella</taxon>
    </lineage>
</organism>
<keyword evidence="1" id="KW-1133">Transmembrane helix</keyword>
<dbReference type="OrthoDB" id="9966572at2"/>
<feature type="transmembrane region" description="Helical" evidence="1">
    <location>
        <begin position="78"/>
        <end position="99"/>
    </location>
</feature>
<keyword evidence="1" id="KW-0812">Transmembrane</keyword>
<comment type="caution">
    <text evidence="2">The sequence shown here is derived from an EMBL/GenBank/DDBJ whole genome shotgun (WGS) entry which is preliminary data.</text>
</comment>
<dbReference type="EMBL" id="BMOB01000009">
    <property type="protein sequence ID" value="GGI91033.1"/>
    <property type="molecule type" value="Genomic_DNA"/>
</dbReference>
<feature type="transmembrane region" description="Helical" evidence="1">
    <location>
        <begin position="146"/>
        <end position="167"/>
    </location>
</feature>
<accession>A0A917K0D9</accession>
<evidence type="ECO:0000313" key="2">
    <source>
        <dbReference type="EMBL" id="GGI91033.1"/>
    </source>
</evidence>
<feature type="transmembrane region" description="Helical" evidence="1">
    <location>
        <begin position="111"/>
        <end position="134"/>
    </location>
</feature>
<dbReference type="Proteomes" id="UP000630149">
    <property type="component" value="Unassembled WGS sequence"/>
</dbReference>
<feature type="transmembrane region" description="Helical" evidence="1">
    <location>
        <begin position="45"/>
        <end position="66"/>
    </location>
</feature>
<gene>
    <name evidence="2" type="ORF">GCM10007966_19640</name>
</gene>
<evidence type="ECO:0000256" key="1">
    <source>
        <dbReference type="SAM" id="Phobius"/>
    </source>
</evidence>
<evidence type="ECO:0000313" key="3">
    <source>
        <dbReference type="Proteomes" id="UP000630149"/>
    </source>
</evidence>
<evidence type="ECO:0008006" key="4">
    <source>
        <dbReference type="Google" id="ProtNLM"/>
    </source>
</evidence>
<name>A0A917K0D9_9GAMM</name>
<dbReference type="AlphaFoldDB" id="A0A917K0D9"/>